<dbReference type="Pfam" id="PF02498">
    <property type="entry name" value="Bro-N"/>
    <property type="match status" value="1"/>
</dbReference>
<accession>A0A133S1I8</accession>
<dbReference type="Proteomes" id="UP000070226">
    <property type="component" value="Unassembled WGS sequence"/>
</dbReference>
<proteinExistence type="predicted"/>
<comment type="caution">
    <text evidence="2">The sequence shown here is derived from an EMBL/GenBank/DDBJ whole genome shotgun (WGS) entry which is preliminary data.</text>
</comment>
<dbReference type="InterPro" id="IPR003497">
    <property type="entry name" value="BRO_N_domain"/>
</dbReference>
<evidence type="ECO:0000259" key="1">
    <source>
        <dbReference type="Pfam" id="PF02498"/>
    </source>
</evidence>
<evidence type="ECO:0000313" key="3">
    <source>
        <dbReference type="Proteomes" id="UP000070226"/>
    </source>
</evidence>
<feature type="domain" description="Bro-N" evidence="1">
    <location>
        <begin position="27"/>
        <end position="121"/>
    </location>
</feature>
<reference evidence="2 3" key="1">
    <citation type="submission" date="2016-01" db="EMBL/GenBank/DDBJ databases">
        <authorList>
            <person name="Oliw E.H."/>
        </authorList>
    </citation>
    <scope>NUCLEOTIDE SEQUENCE [LARGE SCALE GENOMIC DNA]</scope>
    <source>
        <strain evidence="2 3">CMW7756B</strain>
    </source>
</reference>
<dbReference type="EMBL" id="LRQT01000096">
    <property type="protein sequence ID" value="KXA62227.1"/>
    <property type="molecule type" value="Genomic_DNA"/>
</dbReference>
<name>A0A133S1I8_9FIRM</name>
<gene>
    <name evidence="2" type="ORF">HMPREF3233_01701</name>
</gene>
<dbReference type="AlphaFoldDB" id="A0A133S1I8"/>
<protein>
    <recommendedName>
        <fullName evidence="1">Bro-N domain-containing protein</fullName>
    </recommendedName>
</protein>
<organism evidence="2">
    <name type="scientific">Veillonella atypica</name>
    <dbReference type="NCBI Taxonomy" id="39777"/>
    <lineage>
        <taxon>Bacteria</taxon>
        <taxon>Bacillati</taxon>
        <taxon>Bacillota</taxon>
        <taxon>Negativicutes</taxon>
        <taxon>Veillonellales</taxon>
        <taxon>Veillonellaceae</taxon>
        <taxon>Veillonella</taxon>
    </lineage>
</organism>
<evidence type="ECO:0000313" key="2">
    <source>
        <dbReference type="EMBL" id="KXA62227.1"/>
    </source>
</evidence>
<sequence>MFWYNFEFYANLSKYIFSSYTSPFDSIKQLDDEGNEYWYARDLQGILEYSEWRNFYKIIEKAKNACEASGHVVKSEFVDVNKLVDVGANLQRSIQDIVLSRYACYLITMNGDPRKEVIALAQTYFAVKTHKQEQLELQKEDSLRLQIDLHPFSWTDNKKNPHRSAGLFWWTTRGSNPGHPD</sequence>